<comment type="caution">
    <text evidence="1">The sequence shown here is derived from an EMBL/GenBank/DDBJ whole genome shotgun (WGS) entry which is preliminary data.</text>
</comment>
<dbReference type="GeneID" id="41998634"/>
<sequence length="144" mass="15817">MKFSAAAIVAAAAAGVNASAAFEVKDFSASCIPHSTFCNYSFKVIQPNSMETWENAVKCKTQVQSTNYLLPDVYNAKCEGSSRTFDINHTKKGLVFTVKQQITPKSFTTGRHTIPNKQLTQATTPNAEIQSYKGPKEFELTQIN</sequence>
<evidence type="ECO:0000313" key="1">
    <source>
        <dbReference type="EMBL" id="RBR11056.1"/>
    </source>
</evidence>
<dbReference type="RefSeq" id="XP_031012595.1">
    <property type="nucleotide sequence ID" value="XM_031163338.1"/>
</dbReference>
<proteinExistence type="predicted"/>
<dbReference type="Proteomes" id="UP000253153">
    <property type="component" value="Unassembled WGS sequence"/>
</dbReference>
<dbReference type="AlphaFoldDB" id="A0A366R3Z3"/>
<keyword evidence="2" id="KW-1185">Reference proteome</keyword>
<gene>
    <name evidence="1" type="ORF">FIESC28_09201</name>
</gene>
<name>A0A366R3Z3_9HYPO</name>
<evidence type="ECO:0000313" key="2">
    <source>
        <dbReference type="Proteomes" id="UP000253153"/>
    </source>
</evidence>
<dbReference type="OrthoDB" id="3679184at2759"/>
<dbReference type="EMBL" id="QKXC01000225">
    <property type="protein sequence ID" value="RBR11056.1"/>
    <property type="molecule type" value="Genomic_DNA"/>
</dbReference>
<evidence type="ECO:0008006" key="3">
    <source>
        <dbReference type="Google" id="ProtNLM"/>
    </source>
</evidence>
<protein>
    <recommendedName>
        <fullName evidence="3">Hypersensitive response-inducing protein</fullName>
    </recommendedName>
</protein>
<reference evidence="1 2" key="1">
    <citation type="submission" date="2018-06" db="EMBL/GenBank/DDBJ databases">
        <title>Fusarium incarnatum-equiseti species complex species 28.</title>
        <authorList>
            <person name="Gardiner D.M."/>
        </authorList>
    </citation>
    <scope>NUCLEOTIDE SEQUENCE [LARGE SCALE GENOMIC DNA]</scope>
    <source>
        <strain evidence="1 2">FIESC_28</strain>
    </source>
</reference>
<organism evidence="1 2">
    <name type="scientific">Fusarium coffeatum</name>
    <dbReference type="NCBI Taxonomy" id="231269"/>
    <lineage>
        <taxon>Eukaryota</taxon>
        <taxon>Fungi</taxon>
        <taxon>Dikarya</taxon>
        <taxon>Ascomycota</taxon>
        <taxon>Pezizomycotina</taxon>
        <taxon>Sordariomycetes</taxon>
        <taxon>Hypocreomycetidae</taxon>
        <taxon>Hypocreales</taxon>
        <taxon>Nectriaceae</taxon>
        <taxon>Fusarium</taxon>
        <taxon>Fusarium incarnatum-equiseti species complex</taxon>
    </lineage>
</organism>
<accession>A0A366R3Z3</accession>